<gene>
    <name evidence="1" type="ORF">E4K67_23395</name>
</gene>
<comment type="caution">
    <text evidence="1">The sequence shown here is derived from an EMBL/GenBank/DDBJ whole genome shotgun (WGS) entry which is preliminary data.</text>
</comment>
<dbReference type="EMBL" id="SPQQ01000011">
    <property type="protein sequence ID" value="TGE35714.1"/>
    <property type="molecule type" value="Genomic_DNA"/>
</dbReference>
<proteinExistence type="predicted"/>
<dbReference type="RefSeq" id="WP_135551183.1">
    <property type="nucleotide sequence ID" value="NZ_SPQQ01000011.1"/>
</dbReference>
<accession>A0A4Z0QZ33</accession>
<dbReference type="Proteomes" id="UP000298460">
    <property type="component" value="Unassembled WGS sequence"/>
</dbReference>
<reference evidence="1 2" key="1">
    <citation type="submission" date="2019-03" db="EMBL/GenBank/DDBJ databases">
        <title>Draft Genome Sequence of Desulfosporosinus fructosivorans Strain 63.6F, Isolated from Marine Sediment in the Baltic Sea.</title>
        <authorList>
            <person name="Hausmann B."/>
            <person name="Vandieken V."/>
            <person name="Pjevac P."/>
            <person name="Schreck K."/>
            <person name="Herbold C.W."/>
            <person name="Loy A."/>
        </authorList>
    </citation>
    <scope>NUCLEOTIDE SEQUENCE [LARGE SCALE GENOMIC DNA]</scope>
    <source>
        <strain evidence="1 2">63.6F</strain>
    </source>
</reference>
<organism evidence="1 2">
    <name type="scientific">Desulfosporosinus fructosivorans</name>
    <dbReference type="NCBI Taxonomy" id="2018669"/>
    <lineage>
        <taxon>Bacteria</taxon>
        <taxon>Bacillati</taxon>
        <taxon>Bacillota</taxon>
        <taxon>Clostridia</taxon>
        <taxon>Eubacteriales</taxon>
        <taxon>Desulfitobacteriaceae</taxon>
        <taxon>Desulfosporosinus</taxon>
    </lineage>
</organism>
<evidence type="ECO:0000313" key="1">
    <source>
        <dbReference type="EMBL" id="TGE35714.1"/>
    </source>
</evidence>
<sequence>MNEEIKKTKAIALSDEETEKASGGYGLDHNEYAYLTCPHCHKEAKYCVGGLNRLLYCKCGGSFVWYYDLWIKQK</sequence>
<keyword evidence="2" id="KW-1185">Reference proteome</keyword>
<protein>
    <submittedName>
        <fullName evidence="1">Uncharacterized protein</fullName>
    </submittedName>
</protein>
<name>A0A4Z0QZ33_9FIRM</name>
<evidence type="ECO:0000313" key="2">
    <source>
        <dbReference type="Proteomes" id="UP000298460"/>
    </source>
</evidence>
<dbReference type="AlphaFoldDB" id="A0A4Z0QZ33"/>